<dbReference type="EMBL" id="CP109109">
    <property type="protein sequence ID" value="WSC02560.1"/>
    <property type="molecule type" value="Genomic_DNA"/>
</dbReference>
<dbReference type="Proteomes" id="UP001348369">
    <property type="component" value="Chromosome"/>
</dbReference>
<proteinExistence type="predicted"/>
<protein>
    <submittedName>
        <fullName evidence="1">Substrate-binding domain-containing protein</fullName>
    </submittedName>
</protein>
<sequence length="526" mass="56207">MEWLSAENIIAVGTAVLGIVASLGVLWYERRVPRRTRIGYRVQLDTPVSSAERSGRAGVRLGLFQDNPQLSDATLVLLRIENDGSQSIADADYTGRELHGLTAEFTSRTIRGIAVTAPRGDEHLLDHFTPSAGLRYADDNVYLPRVPLNHGQHFKLLVLLTGGQVGDAIRVTGGIRDGGVFPNRGTTPDDTPPLFSRASRLIIVLLTVCVVTLASIIVIRDDVRPPMGCAKGALTVTGSTAFNPVAQELADKYVKDCPGSTVRVDSRGSREGIQELNERGAAAKDGSPALIALSDVPKTDGFPRLREDPVAVSVYTLVVNDSVALPGLTIDQVRRIYRGDLTRWNAPELGGPDLPIILASRKSGSGTRDIFQRTVLGGEFEQADSSADCRGKDNRRARVFRCELDKTDRVLATVADTPGAIGYTELRSGTMPKGLHPLSLDGLSASADTIAESAYPFREIEYAYTYGNPPADSLVSSFLNYLLRGSGQDVVRTHGHLPCSSPKGQRICAGGAVGEGSGLPAGGDAQ</sequence>
<evidence type="ECO:0000313" key="1">
    <source>
        <dbReference type="EMBL" id="WSC02560.1"/>
    </source>
</evidence>
<gene>
    <name evidence="1" type="ORF">OG835_39935</name>
</gene>
<organism evidence="1 2">
    <name type="scientific">Streptomyces scopuliridis</name>
    <dbReference type="NCBI Taxonomy" id="452529"/>
    <lineage>
        <taxon>Bacteria</taxon>
        <taxon>Bacillati</taxon>
        <taxon>Actinomycetota</taxon>
        <taxon>Actinomycetes</taxon>
        <taxon>Kitasatosporales</taxon>
        <taxon>Streptomycetaceae</taxon>
        <taxon>Streptomyces</taxon>
    </lineage>
</organism>
<accession>A0ACD4ZWG3</accession>
<name>A0ACD4ZWG3_9ACTN</name>
<keyword evidence="2" id="KW-1185">Reference proteome</keyword>
<evidence type="ECO:0000313" key="2">
    <source>
        <dbReference type="Proteomes" id="UP001348369"/>
    </source>
</evidence>
<reference evidence="1" key="1">
    <citation type="submission" date="2022-10" db="EMBL/GenBank/DDBJ databases">
        <title>The complete genomes of actinobacterial strains from the NBC collection.</title>
        <authorList>
            <person name="Joergensen T.S."/>
            <person name="Alvarez Arevalo M."/>
            <person name="Sterndorff E.B."/>
            <person name="Faurdal D."/>
            <person name="Vuksanovic O."/>
            <person name="Mourched A.-S."/>
            <person name="Charusanti P."/>
            <person name="Shaw S."/>
            <person name="Blin K."/>
            <person name="Weber T."/>
        </authorList>
    </citation>
    <scope>NUCLEOTIDE SEQUENCE</scope>
    <source>
        <strain evidence="1">NBC 01771</strain>
    </source>
</reference>